<protein>
    <submittedName>
        <fullName evidence="3">Unannotated protein</fullName>
    </submittedName>
</protein>
<comment type="similarity">
    <text evidence="1">Belongs to the SMP-30/CGR1 family.</text>
</comment>
<gene>
    <name evidence="3" type="ORF">UFOPK3376_02634</name>
</gene>
<dbReference type="AlphaFoldDB" id="A0A6J7FBG4"/>
<dbReference type="PRINTS" id="PR01790">
    <property type="entry name" value="SMP30FAMILY"/>
</dbReference>
<name>A0A6J7FBG4_9ZZZZ</name>
<organism evidence="3">
    <name type="scientific">freshwater metagenome</name>
    <dbReference type="NCBI Taxonomy" id="449393"/>
    <lineage>
        <taxon>unclassified sequences</taxon>
        <taxon>metagenomes</taxon>
        <taxon>ecological metagenomes</taxon>
    </lineage>
</organism>
<dbReference type="GO" id="GO:0019853">
    <property type="term" value="P:L-ascorbic acid biosynthetic process"/>
    <property type="evidence" value="ECO:0007669"/>
    <property type="project" value="TreeGrafter"/>
</dbReference>
<evidence type="ECO:0000313" key="3">
    <source>
        <dbReference type="EMBL" id="CAB4888843.1"/>
    </source>
</evidence>
<evidence type="ECO:0000256" key="1">
    <source>
        <dbReference type="ARBA" id="ARBA00008853"/>
    </source>
</evidence>
<dbReference type="Gene3D" id="2.120.10.30">
    <property type="entry name" value="TolB, C-terminal domain"/>
    <property type="match status" value="1"/>
</dbReference>
<feature type="domain" description="SMP-30/Gluconolactonase/LRE-like region" evidence="2">
    <location>
        <begin position="16"/>
        <end position="262"/>
    </location>
</feature>
<dbReference type="InterPro" id="IPR005511">
    <property type="entry name" value="SMP-30"/>
</dbReference>
<dbReference type="GO" id="GO:0004341">
    <property type="term" value="F:gluconolactonase activity"/>
    <property type="evidence" value="ECO:0007669"/>
    <property type="project" value="TreeGrafter"/>
</dbReference>
<dbReference type="InterPro" id="IPR013658">
    <property type="entry name" value="SGL"/>
</dbReference>
<dbReference type="EMBL" id="CAFBLP010000092">
    <property type="protein sequence ID" value="CAB4888843.1"/>
    <property type="molecule type" value="Genomic_DNA"/>
</dbReference>
<dbReference type="PANTHER" id="PTHR10907:SF47">
    <property type="entry name" value="REGUCALCIN"/>
    <property type="match status" value="1"/>
</dbReference>
<dbReference type="InterPro" id="IPR011042">
    <property type="entry name" value="6-blade_b-propeller_TolB-like"/>
</dbReference>
<dbReference type="GO" id="GO:0005509">
    <property type="term" value="F:calcium ion binding"/>
    <property type="evidence" value="ECO:0007669"/>
    <property type="project" value="TreeGrafter"/>
</dbReference>
<dbReference type="SUPFAM" id="SSF63829">
    <property type="entry name" value="Calcium-dependent phosphotriesterase"/>
    <property type="match status" value="1"/>
</dbReference>
<evidence type="ECO:0000259" key="2">
    <source>
        <dbReference type="Pfam" id="PF08450"/>
    </source>
</evidence>
<proteinExistence type="inferred from homology"/>
<sequence length="297" mass="33267">MKACDFDIIANTGDQLGEIPTWDEREQALYWIDLLTPRMHRYSMRDGAITSWTTPELLSAFAMREGGGFLVATRSHLAHYDPTDGSFELLVEPEAGNDSNFLNDGRCDRQGRFWIGSGNLDMSQPTGLLHRYDPDGSLTQMESGITLSNSIMWSPDSTLMYFCDSMRREFYVYDFDADTGTIANRRQFATTERHGIPDGSIVDADGFLWNAEFDLSTERTTGFVVRYDPDGNVDRLIELPTCRPTALTFGGANLDTLFVVTSRYRMTDADFEHQPLAGAVFALDVGVRGLVEPRFAG</sequence>
<reference evidence="3" key="1">
    <citation type="submission" date="2020-05" db="EMBL/GenBank/DDBJ databases">
        <authorList>
            <person name="Chiriac C."/>
            <person name="Salcher M."/>
            <person name="Ghai R."/>
            <person name="Kavagutti S V."/>
        </authorList>
    </citation>
    <scope>NUCLEOTIDE SEQUENCE</scope>
</reference>
<dbReference type="Pfam" id="PF08450">
    <property type="entry name" value="SGL"/>
    <property type="match status" value="1"/>
</dbReference>
<accession>A0A6J7FBG4</accession>
<dbReference type="PANTHER" id="PTHR10907">
    <property type="entry name" value="REGUCALCIN"/>
    <property type="match status" value="1"/>
</dbReference>